<evidence type="ECO:0000256" key="1">
    <source>
        <dbReference type="ARBA" id="ARBA00006611"/>
    </source>
</evidence>
<dbReference type="SUPFAM" id="SSF52540">
    <property type="entry name" value="P-loop containing nucleoside triphosphate hydrolases"/>
    <property type="match status" value="1"/>
</dbReference>
<dbReference type="FunFam" id="3.40.50.300:FF:000398">
    <property type="entry name" value="Type IV pilus assembly ATPase PilB"/>
    <property type="match status" value="1"/>
</dbReference>
<dbReference type="GO" id="GO:0005886">
    <property type="term" value="C:plasma membrane"/>
    <property type="evidence" value="ECO:0007669"/>
    <property type="project" value="TreeGrafter"/>
</dbReference>
<dbReference type="GO" id="GO:0016887">
    <property type="term" value="F:ATP hydrolysis activity"/>
    <property type="evidence" value="ECO:0007669"/>
    <property type="project" value="TreeGrafter"/>
</dbReference>
<organism evidence="5 6">
    <name type="scientific">Candidatus Nitrobium versatile</name>
    <dbReference type="NCBI Taxonomy" id="2884831"/>
    <lineage>
        <taxon>Bacteria</taxon>
        <taxon>Pseudomonadati</taxon>
        <taxon>Nitrospirota</taxon>
        <taxon>Nitrospiria</taxon>
        <taxon>Nitrospirales</taxon>
        <taxon>Nitrospiraceae</taxon>
        <taxon>Candidatus Nitrobium</taxon>
    </lineage>
</organism>
<dbReference type="Pfam" id="PF00437">
    <property type="entry name" value="T2SSE"/>
    <property type="match status" value="1"/>
</dbReference>
<evidence type="ECO:0000259" key="4">
    <source>
        <dbReference type="PROSITE" id="PS00662"/>
    </source>
</evidence>
<reference evidence="5" key="1">
    <citation type="journal article" date="2021" name="bioRxiv">
        <title>Unraveling nitrogen, sulfur and carbon metabolic pathways and microbial community transcriptional responses to substrate deprivation and toxicity stresses in a bioreactor mimicking anoxic brackish coastal sediment conditions.</title>
        <authorList>
            <person name="Martins P.D."/>
            <person name="Echeveste M.J."/>
            <person name="Arshad A."/>
            <person name="Kurth J."/>
            <person name="Ouboter H."/>
            <person name="Jetten M.S.M."/>
            <person name="Welte C.U."/>
        </authorList>
    </citation>
    <scope>NUCLEOTIDE SEQUENCE</scope>
    <source>
        <strain evidence="5">MAG_39</strain>
    </source>
</reference>
<dbReference type="InterPro" id="IPR001482">
    <property type="entry name" value="T2SS/T4SS_dom"/>
</dbReference>
<accession>A0A953J7A5</accession>
<dbReference type="GO" id="GO:0005524">
    <property type="term" value="F:ATP binding"/>
    <property type="evidence" value="ECO:0007669"/>
    <property type="project" value="UniProtKB-KW"/>
</dbReference>
<evidence type="ECO:0000256" key="2">
    <source>
        <dbReference type="ARBA" id="ARBA00022741"/>
    </source>
</evidence>
<evidence type="ECO:0000313" key="6">
    <source>
        <dbReference type="Proteomes" id="UP000705867"/>
    </source>
</evidence>
<name>A0A953J7A5_9BACT</name>
<dbReference type="Gene3D" id="3.30.450.90">
    <property type="match status" value="1"/>
</dbReference>
<protein>
    <submittedName>
        <fullName evidence="5">Flp pilus assembly complex ATPase component TadA</fullName>
    </submittedName>
</protein>
<dbReference type="PANTHER" id="PTHR30258">
    <property type="entry name" value="TYPE II SECRETION SYSTEM PROTEIN GSPE-RELATED"/>
    <property type="match status" value="1"/>
</dbReference>
<dbReference type="PROSITE" id="PS00662">
    <property type="entry name" value="T2SP_E"/>
    <property type="match status" value="1"/>
</dbReference>
<dbReference type="Pfam" id="PF05157">
    <property type="entry name" value="MshEN"/>
    <property type="match status" value="1"/>
</dbReference>
<feature type="domain" description="Bacterial type II secretion system protein E" evidence="4">
    <location>
        <begin position="375"/>
        <end position="389"/>
    </location>
</feature>
<dbReference type="PANTHER" id="PTHR30258:SF3">
    <property type="entry name" value="SLL1921 PROTEIN"/>
    <property type="match status" value="1"/>
</dbReference>
<gene>
    <name evidence="5" type="primary">tadA</name>
    <name evidence="5" type="ORF">K8I29_12485</name>
</gene>
<comment type="caution">
    <text evidence="5">The sequence shown here is derived from an EMBL/GenBank/DDBJ whole genome shotgun (WGS) entry which is preliminary data.</text>
</comment>
<dbReference type="InterPro" id="IPR027417">
    <property type="entry name" value="P-loop_NTPase"/>
</dbReference>
<dbReference type="InterPro" id="IPR037257">
    <property type="entry name" value="T2SS_E_N_sf"/>
</dbReference>
<keyword evidence="3" id="KW-0067">ATP-binding</keyword>
<dbReference type="Gene3D" id="3.40.50.300">
    <property type="entry name" value="P-loop containing nucleotide triphosphate hydrolases"/>
    <property type="match status" value="1"/>
</dbReference>
<dbReference type="CDD" id="cd01129">
    <property type="entry name" value="PulE-GspE-like"/>
    <property type="match status" value="1"/>
</dbReference>
<dbReference type="EMBL" id="JAIOIV010000100">
    <property type="protein sequence ID" value="MBZ0157013.1"/>
    <property type="molecule type" value="Genomic_DNA"/>
</dbReference>
<dbReference type="Proteomes" id="UP000705867">
    <property type="component" value="Unassembled WGS sequence"/>
</dbReference>
<sequence length="563" mass="63546">MVAMLLGEILTSLFGIRQEEIERALTVQKQVGGYLGQILIQQGIITETQLVRALSDQLRIPLYHEDDTAADRESVAASLSQELDLDFMVRNHFIPVGFDREKGVITFVTSDPLNNSVEEYVIRSSNYSVATLLSTEQKVKDLSKTYSGDRDSTFVSLQVEDSPERLKEMAFEAPVIKFLNTLLSRAVELRTTDIHIEPVGATYRIRFRIDGILHDIESLDEAFYLATVSRIKLLSSLDIAEKRLPQDGKFSTKIASVFLDIRVSSIPMVKGESVVLRLLYRERLTFDIMQLGIERDHAKTVIDLIARPYGILLVTGPTGSGKTTSLYSMLTRLNNTDRKIITVEDPVEYQIEGINQIQVKSDIGLTFASALRSILRHDPDVIMVGEIRDRETAEISIHSALTGHLVLSTLHTNDSPGSLFRLMEMGLEDYLLNASVIGVIAQRIIRRNCARCSEEHSLSEEVLKEYGLRELYAEHRHLLDGGMAFRKGRGCPACAGTGYKGRMSIFECFEYTDDLKESFLRTRSLETLRAQLRERHAFRTLREDGMLKVMKGFTTVEEILRVS</sequence>
<evidence type="ECO:0000313" key="5">
    <source>
        <dbReference type="EMBL" id="MBZ0157013.1"/>
    </source>
</evidence>
<dbReference type="AlphaFoldDB" id="A0A953J7A5"/>
<comment type="similarity">
    <text evidence="1">Belongs to the GSP E family.</text>
</comment>
<dbReference type="SUPFAM" id="SSF160246">
    <property type="entry name" value="EspE N-terminal domain-like"/>
    <property type="match status" value="1"/>
</dbReference>
<evidence type="ECO:0000256" key="3">
    <source>
        <dbReference type="ARBA" id="ARBA00022840"/>
    </source>
</evidence>
<proteinExistence type="inferred from homology"/>
<keyword evidence="2" id="KW-0547">Nucleotide-binding</keyword>
<reference evidence="5" key="2">
    <citation type="submission" date="2021-08" db="EMBL/GenBank/DDBJ databases">
        <authorList>
            <person name="Dalcin Martins P."/>
        </authorList>
    </citation>
    <scope>NUCLEOTIDE SEQUENCE</scope>
    <source>
        <strain evidence="5">MAG_39</strain>
    </source>
</reference>
<dbReference type="InterPro" id="IPR007831">
    <property type="entry name" value="T2SS_GspE_N"/>
</dbReference>